<feature type="compositionally biased region" description="Basic and acidic residues" evidence="6">
    <location>
        <begin position="274"/>
        <end position="306"/>
    </location>
</feature>
<dbReference type="InterPro" id="IPR011029">
    <property type="entry name" value="DEATH-like_dom_sf"/>
</dbReference>
<sequence length="810" mass="92691">MGVNIIMNVLITDHDHQQYILNEDFITTVGQNIGRDWESLFIQLGLEDVDLRHLEYDNKCLLDIVLEGLHMWIEKPLVEERRNSKCIKEIFDLIIDRLRTNRCNTIADDLSKFLSSDINQIIEHLSRYLTNDQRSLVKKQRAYLKVGIKTNISSTGNAKSFSVFRNRGELPSIKNITDKYIISDESHDNRIKANVQVNTEFSSPTEHIDNSKKRLVEESLNVQDSGSERKKSKHGDDIDDTNIEVNSLLTVSTEQKVNPKRCADETIDVQDSASDNKKSKHVEDTDNKLDDQDSATDKKNSKHDDYTSGGSSCAVNGCCNNRRKLNLWKESMCEIHGQFHEDCACLIPYKFHLMPSDCQIRAEWTKAINRKTLPKTVFVCSEHFLDGLPTERNPFPKLKMGYERKVTPGRRKIHKHDSDVKKRKLIDCDDDNSDFEELDLSLEVTDQSLPEAVCSFNVVNPTTSCASTQYEETDFVLHNDHSYAHAWTDLQDKFAQTNLTLTEEKGVQIKLDVGTMSASRHIVTDSDSLLYTGVTKEVFFTLVECMSQFNTFSFQLDIADQIMLVLMRLKLNLIFQDLGRRFGISDSLACKMFISWIPLLADKLKALIIWLPRETLRDCCPESFRENYPRTTCIIDCAETFIQRPTNLKSRGETYSNYKSHNTAKYMVGISPHGQIMFISKAFGGRASDKFIVEKSGFLDYLLPGDEIMADRGFTIEDLLFPRRVKLNIPSFTKGKPQLSAEDVTSTRRIARVRIHVERAIRRLKVFKILSGTVPVSSLKLFDDILIVCSALVNLKYDLIRDTCTEEDTE</sequence>
<evidence type="ECO:0000259" key="7">
    <source>
        <dbReference type="PROSITE" id="PS50017"/>
    </source>
</evidence>
<dbReference type="GO" id="GO:0003677">
    <property type="term" value="F:DNA binding"/>
    <property type="evidence" value="ECO:0007669"/>
    <property type="project" value="UniProtKB-KW"/>
</dbReference>
<organism evidence="8 9">
    <name type="scientific">Mytilus edulis</name>
    <name type="common">Blue mussel</name>
    <dbReference type="NCBI Taxonomy" id="6550"/>
    <lineage>
        <taxon>Eukaryota</taxon>
        <taxon>Metazoa</taxon>
        <taxon>Spiralia</taxon>
        <taxon>Lophotrochozoa</taxon>
        <taxon>Mollusca</taxon>
        <taxon>Bivalvia</taxon>
        <taxon>Autobranchia</taxon>
        <taxon>Pteriomorphia</taxon>
        <taxon>Mytilida</taxon>
        <taxon>Mytiloidea</taxon>
        <taxon>Mytilidae</taxon>
        <taxon>Mytilinae</taxon>
        <taxon>Mytilus</taxon>
    </lineage>
</organism>
<evidence type="ECO:0000313" key="8">
    <source>
        <dbReference type="EMBL" id="CAG2203079.1"/>
    </source>
</evidence>
<dbReference type="Pfam" id="PF05485">
    <property type="entry name" value="THAP"/>
    <property type="match status" value="1"/>
</dbReference>
<evidence type="ECO:0000256" key="1">
    <source>
        <dbReference type="ARBA" id="ARBA00001968"/>
    </source>
</evidence>
<dbReference type="Proteomes" id="UP000683360">
    <property type="component" value="Unassembled WGS sequence"/>
</dbReference>
<dbReference type="PROSITE" id="PS50017">
    <property type="entry name" value="DEATH_DOMAIN"/>
    <property type="match status" value="1"/>
</dbReference>
<comment type="caution">
    <text evidence="8">The sequence shown here is derived from an EMBL/GenBank/DDBJ whole genome shotgun (WGS) entry which is preliminary data.</text>
</comment>
<evidence type="ECO:0000313" key="9">
    <source>
        <dbReference type="Proteomes" id="UP000683360"/>
    </source>
</evidence>
<keyword evidence="3" id="KW-0863">Zinc-finger</keyword>
<dbReference type="GO" id="GO:0008270">
    <property type="term" value="F:zinc ion binding"/>
    <property type="evidence" value="ECO:0007669"/>
    <property type="project" value="UniProtKB-KW"/>
</dbReference>
<keyword evidence="4" id="KW-0862">Zinc</keyword>
<dbReference type="OrthoDB" id="7331812at2759"/>
<accession>A0A8S3RD65</accession>
<dbReference type="InterPro" id="IPR027806">
    <property type="entry name" value="HARBI1_dom"/>
</dbReference>
<dbReference type="SUPFAM" id="SSF47986">
    <property type="entry name" value="DEATH domain"/>
    <property type="match status" value="1"/>
</dbReference>
<dbReference type="Pfam" id="PF13359">
    <property type="entry name" value="DDE_Tnp_4"/>
    <property type="match status" value="1"/>
</dbReference>
<dbReference type="AlphaFoldDB" id="A0A8S3RD65"/>
<keyword evidence="2" id="KW-0479">Metal-binding</keyword>
<evidence type="ECO:0000256" key="2">
    <source>
        <dbReference type="ARBA" id="ARBA00022723"/>
    </source>
</evidence>
<feature type="compositionally biased region" description="Basic and acidic residues" evidence="6">
    <location>
        <begin position="206"/>
        <end position="217"/>
    </location>
</feature>
<keyword evidence="5" id="KW-0238">DNA-binding</keyword>
<feature type="region of interest" description="Disordered" evidence="6">
    <location>
        <begin position="202"/>
        <end position="241"/>
    </location>
</feature>
<reference evidence="8" key="1">
    <citation type="submission" date="2021-03" db="EMBL/GenBank/DDBJ databases">
        <authorList>
            <person name="Bekaert M."/>
        </authorList>
    </citation>
    <scope>NUCLEOTIDE SEQUENCE</scope>
</reference>
<evidence type="ECO:0000256" key="3">
    <source>
        <dbReference type="ARBA" id="ARBA00022771"/>
    </source>
</evidence>
<feature type="domain" description="Death" evidence="7">
    <location>
        <begin position="22"/>
        <end position="114"/>
    </location>
</feature>
<dbReference type="GO" id="GO:0007165">
    <property type="term" value="P:signal transduction"/>
    <property type="evidence" value="ECO:0007669"/>
    <property type="project" value="InterPro"/>
</dbReference>
<dbReference type="CDD" id="cd01670">
    <property type="entry name" value="Death"/>
    <property type="match status" value="1"/>
</dbReference>
<dbReference type="Pfam" id="PF13613">
    <property type="entry name" value="HTH_Tnp_4"/>
    <property type="match status" value="1"/>
</dbReference>
<keyword evidence="9" id="KW-1185">Reference proteome</keyword>
<dbReference type="EMBL" id="CAJPWZ010000911">
    <property type="protein sequence ID" value="CAG2203079.1"/>
    <property type="molecule type" value="Genomic_DNA"/>
</dbReference>
<gene>
    <name evidence="8" type="ORF">MEDL_17628</name>
</gene>
<dbReference type="InterPro" id="IPR000488">
    <property type="entry name" value="Death_dom"/>
</dbReference>
<comment type="cofactor">
    <cofactor evidence="1">
        <name>a divalent metal cation</name>
        <dbReference type="ChEBI" id="CHEBI:60240"/>
    </cofactor>
</comment>
<dbReference type="InterPro" id="IPR006612">
    <property type="entry name" value="THAP_Znf"/>
</dbReference>
<protein>
    <recommendedName>
        <fullName evidence="7">Death domain-containing protein</fullName>
    </recommendedName>
</protein>
<feature type="region of interest" description="Disordered" evidence="6">
    <location>
        <begin position="254"/>
        <end position="310"/>
    </location>
</feature>
<dbReference type="PANTHER" id="PTHR23080">
    <property type="entry name" value="THAP DOMAIN PROTEIN"/>
    <property type="match status" value="1"/>
</dbReference>
<proteinExistence type="predicted"/>
<dbReference type="InterPro" id="IPR027805">
    <property type="entry name" value="Transposase_HTH_dom"/>
</dbReference>
<evidence type="ECO:0000256" key="6">
    <source>
        <dbReference type="SAM" id="MobiDB-lite"/>
    </source>
</evidence>
<dbReference type="PANTHER" id="PTHR23080:SF138">
    <property type="entry name" value="PROTEIN ALP1-LIKE"/>
    <property type="match status" value="1"/>
</dbReference>
<evidence type="ECO:0000256" key="5">
    <source>
        <dbReference type="ARBA" id="ARBA00023125"/>
    </source>
</evidence>
<name>A0A8S3RD65_MYTED</name>
<dbReference type="Gene3D" id="1.10.533.10">
    <property type="entry name" value="Death Domain, Fas"/>
    <property type="match status" value="1"/>
</dbReference>
<evidence type="ECO:0000256" key="4">
    <source>
        <dbReference type="ARBA" id="ARBA00022833"/>
    </source>
</evidence>